<feature type="domain" description="DUF6996" evidence="1">
    <location>
        <begin position="14"/>
        <end position="82"/>
    </location>
</feature>
<feature type="domain" description="DUF6997" evidence="2">
    <location>
        <begin position="83"/>
        <end position="261"/>
    </location>
</feature>
<dbReference type="AlphaFoldDB" id="A0A975Y4E0"/>
<dbReference type="InterPro" id="IPR054265">
    <property type="entry name" value="DUF6996"/>
</dbReference>
<sequence>MTDISKTKQQSKNDTAWEKLFLKYNILEEISKTGFFEIESSSINEFRESRLMAKFDHYDTLPKIFKKNGLSILSISRNKYIIGKFDAYLKVIYDNKIEAIPVDFPTGIESIDYTNLYSESSALSCAFNTGIMNDLVNGEDLYHTVYGRMSTGVFKFSINKIVDDLQHTIEVNNAQCEIDAGFESEHYFLLLEAKLYDVDDFLVRQLYYPYRLWSSKITTKEVIPVLMTYSNSTNIFSFFIYKFNDITNYNSIKLLEQRNYVIAPEIITHDDVDKIFNCVNLAPEPDNIPFPQADQFERIIDLLTVLLDKELTKEEITANYQFDERQTSYYTDAARYLNLMDKYVDQNTKQITFRLSSEGGNIIKKKYKTKILCLIEQILKHQVFYKTFEFTLLDGKIPDTRVICDIMNSCSLNINPTTIKRRSSTVRGWITWILNMLSDE</sequence>
<evidence type="ECO:0000313" key="4">
    <source>
        <dbReference type="EMBL" id="QXE23085.1"/>
    </source>
</evidence>
<dbReference type="KEGG" id="rsin:B6N60_01774"/>
<dbReference type="InterPro" id="IPR054266">
    <property type="entry name" value="DUF6997"/>
</dbReference>
<evidence type="ECO:0008006" key="6">
    <source>
        <dbReference type="Google" id="ProtNLM"/>
    </source>
</evidence>
<proteinExistence type="predicted"/>
<name>A0A975Y4E0_9NOST</name>
<dbReference type="InterPro" id="IPR055650">
    <property type="entry name" value="DUF7226"/>
</dbReference>
<accession>A0A975Y4E0</accession>
<dbReference type="EMBL" id="CP021056">
    <property type="protein sequence ID" value="QXE23085.1"/>
    <property type="molecule type" value="Genomic_DNA"/>
</dbReference>
<evidence type="ECO:0000259" key="2">
    <source>
        <dbReference type="Pfam" id="PF22518"/>
    </source>
</evidence>
<organism evidence="4 5">
    <name type="scientific">Richelia sinica FACHB-800</name>
    <dbReference type="NCBI Taxonomy" id="1357546"/>
    <lineage>
        <taxon>Bacteria</taxon>
        <taxon>Bacillati</taxon>
        <taxon>Cyanobacteriota</taxon>
        <taxon>Cyanophyceae</taxon>
        <taxon>Nostocales</taxon>
        <taxon>Nostocaceae</taxon>
        <taxon>Richelia</taxon>
    </lineage>
</organism>
<gene>
    <name evidence="4" type="ORF">B6N60_01774</name>
</gene>
<evidence type="ECO:0000259" key="1">
    <source>
        <dbReference type="Pfam" id="PF22515"/>
    </source>
</evidence>
<dbReference type="RefSeq" id="WP_190606507.1">
    <property type="nucleotide sequence ID" value="NZ_CP021056.1"/>
</dbReference>
<protein>
    <recommendedName>
        <fullName evidence="6">Translation elongation factor</fullName>
    </recommendedName>
</protein>
<reference evidence="4" key="1">
    <citation type="submission" date="2017-04" db="EMBL/GenBank/DDBJ databases">
        <title>Genome deletions in a multicellular cyanobacterial endosymbiont for morphological adaptation in marine diatoms.</title>
        <authorList>
            <person name="Wang Y."/>
            <person name="Gao H."/>
            <person name="Li R."/>
            <person name="Xu X."/>
        </authorList>
    </citation>
    <scope>NUCLEOTIDE SEQUENCE</scope>
    <source>
        <strain evidence="4">FACHB 800</strain>
    </source>
</reference>
<dbReference type="Pfam" id="PF22518">
    <property type="entry name" value="DUF6997"/>
    <property type="match status" value="1"/>
</dbReference>
<feature type="domain" description="DUF7226" evidence="3">
    <location>
        <begin position="298"/>
        <end position="436"/>
    </location>
</feature>
<dbReference type="Pfam" id="PF23871">
    <property type="entry name" value="DUF7226"/>
    <property type="match status" value="1"/>
</dbReference>
<keyword evidence="5" id="KW-1185">Reference proteome</keyword>
<dbReference type="REBASE" id="513570">
    <property type="entry name" value="Rsi800ORF1773P"/>
</dbReference>
<evidence type="ECO:0000313" key="5">
    <source>
        <dbReference type="Proteomes" id="UP000683511"/>
    </source>
</evidence>
<dbReference type="Pfam" id="PF22515">
    <property type="entry name" value="DUF6996"/>
    <property type="match status" value="1"/>
</dbReference>
<dbReference type="Proteomes" id="UP000683511">
    <property type="component" value="Chromosome"/>
</dbReference>
<evidence type="ECO:0000259" key="3">
    <source>
        <dbReference type="Pfam" id="PF23871"/>
    </source>
</evidence>